<dbReference type="PANTHER" id="PTHR45453:SF2">
    <property type="entry name" value="HISTIDINE KINASE"/>
    <property type="match status" value="1"/>
</dbReference>
<evidence type="ECO:0000259" key="13">
    <source>
        <dbReference type="PROSITE" id="PS50109"/>
    </source>
</evidence>
<feature type="transmembrane region" description="Helical" evidence="12">
    <location>
        <begin position="45"/>
        <end position="65"/>
    </location>
</feature>
<keyword evidence="15" id="KW-1185">Reference proteome</keyword>
<accession>A0ABU4JPI6</accession>
<evidence type="ECO:0000256" key="11">
    <source>
        <dbReference type="ARBA" id="ARBA00023136"/>
    </source>
</evidence>
<proteinExistence type="predicted"/>
<dbReference type="InterPro" id="IPR005467">
    <property type="entry name" value="His_kinase_dom"/>
</dbReference>
<evidence type="ECO:0000256" key="7">
    <source>
        <dbReference type="ARBA" id="ARBA00022692"/>
    </source>
</evidence>
<comment type="caution">
    <text evidence="14">The sequence shown here is derived from an EMBL/GenBank/DDBJ whole genome shotgun (WGS) entry which is preliminary data.</text>
</comment>
<keyword evidence="4" id="KW-1003">Cell membrane</keyword>
<dbReference type="Pfam" id="PF02518">
    <property type="entry name" value="HATPase_c"/>
    <property type="match status" value="1"/>
</dbReference>
<dbReference type="SUPFAM" id="SSF55874">
    <property type="entry name" value="ATPase domain of HSP90 chaperone/DNA topoisomerase II/histidine kinase"/>
    <property type="match status" value="1"/>
</dbReference>
<dbReference type="InterPro" id="IPR003661">
    <property type="entry name" value="HisK_dim/P_dom"/>
</dbReference>
<dbReference type="Gene3D" id="3.30.565.10">
    <property type="entry name" value="Histidine kinase-like ATPase, C-terminal domain"/>
    <property type="match status" value="1"/>
</dbReference>
<dbReference type="CDD" id="cd00082">
    <property type="entry name" value="HisKA"/>
    <property type="match status" value="1"/>
</dbReference>
<keyword evidence="9 12" id="KW-1133">Transmembrane helix</keyword>
<evidence type="ECO:0000256" key="1">
    <source>
        <dbReference type="ARBA" id="ARBA00000085"/>
    </source>
</evidence>
<evidence type="ECO:0000256" key="9">
    <source>
        <dbReference type="ARBA" id="ARBA00022989"/>
    </source>
</evidence>
<organism evidence="14 15">
    <name type="scientific">Clostridium tanneri</name>
    <dbReference type="NCBI Taxonomy" id="3037988"/>
    <lineage>
        <taxon>Bacteria</taxon>
        <taxon>Bacillati</taxon>
        <taxon>Bacillota</taxon>
        <taxon>Clostridia</taxon>
        <taxon>Eubacteriales</taxon>
        <taxon>Clostridiaceae</taxon>
        <taxon>Clostridium</taxon>
    </lineage>
</organism>
<evidence type="ECO:0000256" key="10">
    <source>
        <dbReference type="ARBA" id="ARBA00023012"/>
    </source>
</evidence>
<gene>
    <name evidence="14" type="ORF">P8V03_02695</name>
</gene>
<evidence type="ECO:0000256" key="5">
    <source>
        <dbReference type="ARBA" id="ARBA00022553"/>
    </source>
</evidence>
<dbReference type="PANTHER" id="PTHR45453">
    <property type="entry name" value="PHOSPHATE REGULON SENSOR PROTEIN PHOR"/>
    <property type="match status" value="1"/>
</dbReference>
<dbReference type="GO" id="GO:0004673">
    <property type="term" value="F:protein histidine kinase activity"/>
    <property type="evidence" value="ECO:0007669"/>
    <property type="project" value="UniProtKB-EC"/>
</dbReference>
<dbReference type="InterPro" id="IPR050351">
    <property type="entry name" value="BphY/WalK/GraS-like"/>
</dbReference>
<feature type="transmembrane region" description="Helical" evidence="12">
    <location>
        <begin position="12"/>
        <end position="33"/>
    </location>
</feature>
<evidence type="ECO:0000256" key="4">
    <source>
        <dbReference type="ARBA" id="ARBA00022475"/>
    </source>
</evidence>
<evidence type="ECO:0000256" key="2">
    <source>
        <dbReference type="ARBA" id="ARBA00004651"/>
    </source>
</evidence>
<name>A0ABU4JPI6_9CLOT</name>
<comment type="catalytic activity">
    <reaction evidence="1">
        <text>ATP + protein L-histidine = ADP + protein N-phospho-L-histidine.</text>
        <dbReference type="EC" id="2.7.13.3"/>
    </reaction>
</comment>
<dbReference type="SMART" id="SM00387">
    <property type="entry name" value="HATPase_c"/>
    <property type="match status" value="1"/>
</dbReference>
<keyword evidence="7 12" id="KW-0812">Transmembrane</keyword>
<protein>
    <recommendedName>
        <fullName evidence="3">histidine kinase</fullName>
        <ecNumber evidence="3">2.7.13.3</ecNumber>
    </recommendedName>
</protein>
<keyword evidence="10" id="KW-0902">Two-component regulatory system</keyword>
<evidence type="ECO:0000313" key="15">
    <source>
        <dbReference type="Proteomes" id="UP001281656"/>
    </source>
</evidence>
<evidence type="ECO:0000256" key="6">
    <source>
        <dbReference type="ARBA" id="ARBA00022679"/>
    </source>
</evidence>
<keyword evidence="5" id="KW-0597">Phosphoprotein</keyword>
<evidence type="ECO:0000256" key="8">
    <source>
        <dbReference type="ARBA" id="ARBA00022777"/>
    </source>
</evidence>
<keyword evidence="11 12" id="KW-0472">Membrane</keyword>
<feature type="domain" description="Histidine kinase" evidence="13">
    <location>
        <begin position="132"/>
        <end position="346"/>
    </location>
</feature>
<keyword evidence="8 14" id="KW-0418">Kinase</keyword>
<dbReference type="InterPro" id="IPR003594">
    <property type="entry name" value="HATPase_dom"/>
</dbReference>
<sequence>MKLKDFLKDRIAYTIIYFSGIFLTIIIMYLTIVINSKEYPKVENILYPLLISIIIYIAFLAYDYYRKSHFYNQLYNMLESSENINYLLNIDDARTREQRTYAEVLSKIYKVNSQKISEYEDRHKEYIYFINQWVHQMKTPVSVINLILQDQKKEEFRELFNSIGEENEKISHGIEMMLNHARLNEFNLDFKVESIDIIAVVRKVVNDNKKSLIRNSIFPKIIGDNSVVVETDKKWTYFVINQILVNAIKYSKEVKKENKYISFEIKEKESKVVLSVTDEGIGIPKEDLGRVFQAFFTGKNGRKTSESTGVGMYLSKRICDKLGHELIVESKEGQWTKFSIVFYKQKNLFRL</sequence>
<dbReference type="InterPro" id="IPR004358">
    <property type="entry name" value="Sig_transdc_His_kin-like_C"/>
</dbReference>
<dbReference type="EC" id="2.7.13.3" evidence="3"/>
<dbReference type="PRINTS" id="PR00344">
    <property type="entry name" value="BCTRLSENSOR"/>
</dbReference>
<comment type="subcellular location">
    <subcellularLocation>
        <location evidence="2">Cell membrane</location>
        <topology evidence="2">Multi-pass membrane protein</topology>
    </subcellularLocation>
</comment>
<dbReference type="EMBL" id="JARUJP010000002">
    <property type="protein sequence ID" value="MDW8800060.1"/>
    <property type="molecule type" value="Genomic_DNA"/>
</dbReference>
<dbReference type="RefSeq" id="WP_318796686.1">
    <property type="nucleotide sequence ID" value="NZ_JARUJP010000002.1"/>
</dbReference>
<dbReference type="InterPro" id="IPR036890">
    <property type="entry name" value="HATPase_C_sf"/>
</dbReference>
<dbReference type="PROSITE" id="PS50109">
    <property type="entry name" value="HIS_KIN"/>
    <property type="match status" value="1"/>
</dbReference>
<keyword evidence="6 14" id="KW-0808">Transferase</keyword>
<evidence type="ECO:0000256" key="3">
    <source>
        <dbReference type="ARBA" id="ARBA00012438"/>
    </source>
</evidence>
<evidence type="ECO:0000256" key="12">
    <source>
        <dbReference type="SAM" id="Phobius"/>
    </source>
</evidence>
<evidence type="ECO:0000313" key="14">
    <source>
        <dbReference type="EMBL" id="MDW8800060.1"/>
    </source>
</evidence>
<reference evidence="14 15" key="1">
    <citation type="submission" date="2023-04" db="EMBL/GenBank/DDBJ databases">
        <title>Clostridium tannerae sp. nov., isolated from the fecal material of an alpaca.</title>
        <authorList>
            <person name="Miller S."/>
            <person name="Hendry M."/>
            <person name="King J."/>
            <person name="Sankaranarayanan K."/>
            <person name="Lawson P.A."/>
        </authorList>
    </citation>
    <scope>NUCLEOTIDE SEQUENCE [LARGE SCALE GENOMIC DNA]</scope>
    <source>
        <strain evidence="14 15">A1-XYC3</strain>
    </source>
</reference>
<dbReference type="Proteomes" id="UP001281656">
    <property type="component" value="Unassembled WGS sequence"/>
</dbReference>